<dbReference type="AlphaFoldDB" id="A0A9D4BTQ9"/>
<dbReference type="EMBL" id="JAIWYP010000014">
    <property type="protein sequence ID" value="KAH3708227.1"/>
    <property type="molecule type" value="Genomic_DNA"/>
</dbReference>
<name>A0A9D4BTQ9_DREPO</name>
<evidence type="ECO:0000313" key="1">
    <source>
        <dbReference type="EMBL" id="KAH3708227.1"/>
    </source>
</evidence>
<reference evidence="1" key="1">
    <citation type="journal article" date="2019" name="bioRxiv">
        <title>The Genome of the Zebra Mussel, Dreissena polymorpha: A Resource for Invasive Species Research.</title>
        <authorList>
            <person name="McCartney M.A."/>
            <person name="Auch B."/>
            <person name="Kono T."/>
            <person name="Mallez S."/>
            <person name="Zhang Y."/>
            <person name="Obille A."/>
            <person name="Becker A."/>
            <person name="Abrahante J.E."/>
            <person name="Garbe J."/>
            <person name="Badalamenti J.P."/>
            <person name="Herman A."/>
            <person name="Mangelson H."/>
            <person name="Liachko I."/>
            <person name="Sullivan S."/>
            <person name="Sone E.D."/>
            <person name="Koren S."/>
            <person name="Silverstein K.A.T."/>
            <person name="Beckman K.B."/>
            <person name="Gohl D.M."/>
        </authorList>
    </citation>
    <scope>NUCLEOTIDE SEQUENCE</scope>
    <source>
        <strain evidence="1">Duluth1</strain>
        <tissue evidence="1">Whole animal</tissue>
    </source>
</reference>
<gene>
    <name evidence="1" type="ORF">DPMN_067671</name>
</gene>
<organism evidence="1 2">
    <name type="scientific">Dreissena polymorpha</name>
    <name type="common">Zebra mussel</name>
    <name type="synonym">Mytilus polymorpha</name>
    <dbReference type="NCBI Taxonomy" id="45954"/>
    <lineage>
        <taxon>Eukaryota</taxon>
        <taxon>Metazoa</taxon>
        <taxon>Spiralia</taxon>
        <taxon>Lophotrochozoa</taxon>
        <taxon>Mollusca</taxon>
        <taxon>Bivalvia</taxon>
        <taxon>Autobranchia</taxon>
        <taxon>Heteroconchia</taxon>
        <taxon>Euheterodonta</taxon>
        <taxon>Imparidentia</taxon>
        <taxon>Neoheterodontei</taxon>
        <taxon>Myida</taxon>
        <taxon>Dreissenoidea</taxon>
        <taxon>Dreissenidae</taxon>
        <taxon>Dreissena</taxon>
    </lineage>
</organism>
<protein>
    <submittedName>
        <fullName evidence="1">Uncharacterized protein</fullName>
    </submittedName>
</protein>
<reference evidence="1" key="2">
    <citation type="submission" date="2020-11" db="EMBL/GenBank/DDBJ databases">
        <authorList>
            <person name="McCartney M.A."/>
            <person name="Auch B."/>
            <person name="Kono T."/>
            <person name="Mallez S."/>
            <person name="Becker A."/>
            <person name="Gohl D.M."/>
            <person name="Silverstein K.A.T."/>
            <person name="Koren S."/>
            <person name="Bechman K.B."/>
            <person name="Herman A."/>
            <person name="Abrahante J.E."/>
            <person name="Garbe J."/>
        </authorList>
    </citation>
    <scope>NUCLEOTIDE SEQUENCE</scope>
    <source>
        <strain evidence="1">Duluth1</strain>
        <tissue evidence="1">Whole animal</tissue>
    </source>
</reference>
<sequence>MKQRNLRTKLLSSKNISLIGFWNVGTLYESGRAAQLAREMEKFRLDIMGLSEVR</sequence>
<comment type="caution">
    <text evidence="1">The sequence shown here is derived from an EMBL/GenBank/DDBJ whole genome shotgun (WGS) entry which is preliminary data.</text>
</comment>
<accession>A0A9D4BTQ9</accession>
<evidence type="ECO:0000313" key="2">
    <source>
        <dbReference type="Proteomes" id="UP000828390"/>
    </source>
</evidence>
<keyword evidence="2" id="KW-1185">Reference proteome</keyword>
<dbReference type="Proteomes" id="UP000828390">
    <property type="component" value="Unassembled WGS sequence"/>
</dbReference>
<proteinExistence type="predicted"/>